<sequence length="552" mass="62242">MNPVGNHHGPTGSRIMINQYSSALTELLFENSEDFIGIYDLGDERFVQVNKAGVRMLGFSSEQALLNDPVRSRSLRTQPLEGENRTSLIERILQAGRHEETAQIDRKDGYSFWGQLIMNVFTAKDRNYALIRLIDQGRLHQAEMELEHSVRRYEAIFSNATIGIVVCDSKGQIVSVNQLAEHLFGYQTGELMTLTIEQLVPTSVSSYHEKLRQSFNAKPQVRAMGHNRDLNAQRKDGSVFPVEISLSYFQLEDELYVVAYIIDITFKKEAERQLLAHRDHIERLNADLEQKVADRTHALMNTLDQLEQSKDELGRALAAERELGELKSRFVSMASHEFRTPLTAVLTSATLIEKYPGGDQHDKRQRHLDRIRSSVNHLNDILEEFLSVGRLEEGKIEAHPTRVDINQLISETIADMQGMLKPEQTIQTNVLCPDPVWLDPSLLRKILVNLLSNALKYSGPGSVVTIRGACSDSQLTLAVADQGIGIAKDDQEHLFERFFRAKNVTNIAGTGLGLHIVGRYVELMNGQLSLQSELNQGTTVTLLLPYENYPID</sequence>
<evidence type="ECO:0000259" key="10">
    <source>
        <dbReference type="PROSITE" id="PS50113"/>
    </source>
</evidence>
<dbReference type="Gene3D" id="1.10.287.130">
    <property type="match status" value="1"/>
</dbReference>
<evidence type="ECO:0000259" key="9">
    <source>
        <dbReference type="PROSITE" id="PS50112"/>
    </source>
</evidence>
<dbReference type="PRINTS" id="PR00344">
    <property type="entry name" value="BCTRLSENSOR"/>
</dbReference>
<dbReference type="SUPFAM" id="SSF55874">
    <property type="entry name" value="ATPase domain of HSP90 chaperone/DNA topoisomerase II/histidine kinase"/>
    <property type="match status" value="1"/>
</dbReference>
<keyword evidence="5" id="KW-0418">Kinase</keyword>
<dbReference type="InterPro" id="IPR036890">
    <property type="entry name" value="HATPase_C_sf"/>
</dbReference>
<dbReference type="NCBIfam" id="TIGR00229">
    <property type="entry name" value="sensory_box"/>
    <property type="match status" value="2"/>
</dbReference>
<dbReference type="CDD" id="cd00082">
    <property type="entry name" value="HisKA"/>
    <property type="match status" value="1"/>
</dbReference>
<keyword evidence="12" id="KW-1185">Reference proteome</keyword>
<dbReference type="Gene3D" id="3.30.565.10">
    <property type="entry name" value="Histidine kinase-like ATPase, C-terminal domain"/>
    <property type="match status" value="1"/>
</dbReference>
<feature type="domain" description="PAS" evidence="9">
    <location>
        <begin position="149"/>
        <end position="218"/>
    </location>
</feature>
<feature type="coiled-coil region" evidence="7">
    <location>
        <begin position="267"/>
        <end position="323"/>
    </location>
</feature>
<dbReference type="Pfam" id="PF13426">
    <property type="entry name" value="PAS_9"/>
    <property type="match status" value="1"/>
</dbReference>
<evidence type="ECO:0000256" key="4">
    <source>
        <dbReference type="ARBA" id="ARBA00022679"/>
    </source>
</evidence>
<evidence type="ECO:0000256" key="5">
    <source>
        <dbReference type="ARBA" id="ARBA00022777"/>
    </source>
</evidence>
<dbReference type="Pfam" id="PF02518">
    <property type="entry name" value="HATPase_c"/>
    <property type="match status" value="1"/>
</dbReference>
<dbReference type="PROSITE" id="PS50112">
    <property type="entry name" value="PAS"/>
    <property type="match status" value="1"/>
</dbReference>
<dbReference type="PROSITE" id="PS50113">
    <property type="entry name" value="PAC"/>
    <property type="match status" value="1"/>
</dbReference>
<feature type="domain" description="Histidine kinase" evidence="8">
    <location>
        <begin position="333"/>
        <end position="548"/>
    </location>
</feature>
<evidence type="ECO:0000259" key="8">
    <source>
        <dbReference type="PROSITE" id="PS50109"/>
    </source>
</evidence>
<dbReference type="SMART" id="SM00388">
    <property type="entry name" value="HisKA"/>
    <property type="match status" value="1"/>
</dbReference>
<dbReference type="InterPro" id="IPR035965">
    <property type="entry name" value="PAS-like_dom_sf"/>
</dbReference>
<dbReference type="EMBL" id="VFIA01000067">
    <property type="protein sequence ID" value="MBC3794939.1"/>
    <property type="molecule type" value="Genomic_DNA"/>
</dbReference>
<feature type="domain" description="PAC" evidence="10">
    <location>
        <begin position="226"/>
        <end position="276"/>
    </location>
</feature>
<dbReference type="InterPro" id="IPR013767">
    <property type="entry name" value="PAS_fold"/>
</dbReference>
<dbReference type="InterPro" id="IPR005467">
    <property type="entry name" value="His_kinase_dom"/>
</dbReference>
<dbReference type="Pfam" id="PF00989">
    <property type="entry name" value="PAS"/>
    <property type="match status" value="1"/>
</dbReference>
<dbReference type="InterPro" id="IPR003594">
    <property type="entry name" value="HATPase_dom"/>
</dbReference>
<dbReference type="SMART" id="SM00091">
    <property type="entry name" value="PAS"/>
    <property type="match status" value="2"/>
</dbReference>
<dbReference type="SUPFAM" id="SSF55785">
    <property type="entry name" value="PYP-like sensor domain (PAS domain)"/>
    <property type="match status" value="2"/>
</dbReference>
<dbReference type="CDD" id="cd00075">
    <property type="entry name" value="HATPase"/>
    <property type="match status" value="1"/>
</dbReference>
<comment type="caution">
    <text evidence="11">The sequence shown here is derived from an EMBL/GenBank/DDBJ whole genome shotgun (WGS) entry which is preliminary data.</text>
</comment>
<dbReference type="InterPro" id="IPR050736">
    <property type="entry name" value="Sensor_HK_Regulatory"/>
</dbReference>
<dbReference type="InterPro" id="IPR000014">
    <property type="entry name" value="PAS"/>
</dbReference>
<name>A0ABR6WEI0_9BACT</name>
<evidence type="ECO:0000313" key="11">
    <source>
        <dbReference type="EMBL" id="MBC3794939.1"/>
    </source>
</evidence>
<dbReference type="EC" id="2.7.13.3" evidence="2"/>
<dbReference type="InterPro" id="IPR003661">
    <property type="entry name" value="HisK_dim/P_dom"/>
</dbReference>
<reference evidence="11 12" key="1">
    <citation type="submission" date="2019-06" db="EMBL/GenBank/DDBJ databases">
        <title>Spirosoma utsteinense sp. nov. isolated from Antarctic ice-free soils.</title>
        <authorList>
            <person name="Tahon G."/>
        </authorList>
    </citation>
    <scope>NUCLEOTIDE SEQUENCE [LARGE SCALE GENOMIC DNA]</scope>
    <source>
        <strain evidence="11 12">LMG 31447</strain>
    </source>
</reference>
<dbReference type="InterPro" id="IPR036097">
    <property type="entry name" value="HisK_dim/P_sf"/>
</dbReference>
<dbReference type="Gene3D" id="3.30.450.20">
    <property type="entry name" value="PAS domain"/>
    <property type="match status" value="2"/>
</dbReference>
<evidence type="ECO:0000313" key="12">
    <source>
        <dbReference type="Proteomes" id="UP000700732"/>
    </source>
</evidence>
<dbReference type="SMART" id="SM00387">
    <property type="entry name" value="HATPase_c"/>
    <property type="match status" value="1"/>
</dbReference>
<dbReference type="CDD" id="cd00130">
    <property type="entry name" value="PAS"/>
    <property type="match status" value="1"/>
</dbReference>
<gene>
    <name evidence="11" type="ORF">FH603_5471</name>
</gene>
<accession>A0ABR6WEI0</accession>
<comment type="catalytic activity">
    <reaction evidence="1">
        <text>ATP + protein L-histidine = ADP + protein N-phospho-L-histidine.</text>
        <dbReference type="EC" id="2.7.13.3"/>
    </reaction>
</comment>
<dbReference type="PROSITE" id="PS50109">
    <property type="entry name" value="HIS_KIN"/>
    <property type="match status" value="1"/>
</dbReference>
<dbReference type="SUPFAM" id="SSF47384">
    <property type="entry name" value="Homodimeric domain of signal transducing histidine kinase"/>
    <property type="match status" value="1"/>
</dbReference>
<dbReference type="PANTHER" id="PTHR43711:SF26">
    <property type="entry name" value="SENSOR HISTIDINE KINASE RCSC"/>
    <property type="match status" value="1"/>
</dbReference>
<organism evidence="11 12">
    <name type="scientific">Spirosoma utsteinense</name>
    <dbReference type="NCBI Taxonomy" id="2585773"/>
    <lineage>
        <taxon>Bacteria</taxon>
        <taxon>Pseudomonadati</taxon>
        <taxon>Bacteroidota</taxon>
        <taxon>Cytophagia</taxon>
        <taxon>Cytophagales</taxon>
        <taxon>Cytophagaceae</taxon>
        <taxon>Spirosoma</taxon>
    </lineage>
</organism>
<dbReference type="InterPro" id="IPR000700">
    <property type="entry name" value="PAS-assoc_C"/>
</dbReference>
<dbReference type="Proteomes" id="UP000700732">
    <property type="component" value="Unassembled WGS sequence"/>
</dbReference>
<keyword evidence="3" id="KW-0597">Phosphoprotein</keyword>
<dbReference type="Pfam" id="PF00512">
    <property type="entry name" value="HisKA"/>
    <property type="match status" value="1"/>
</dbReference>
<evidence type="ECO:0000256" key="1">
    <source>
        <dbReference type="ARBA" id="ARBA00000085"/>
    </source>
</evidence>
<dbReference type="RefSeq" id="WP_235985532.1">
    <property type="nucleotide sequence ID" value="NZ_VFIA01000067.1"/>
</dbReference>
<protein>
    <recommendedName>
        <fullName evidence="2">histidine kinase</fullName>
        <ecNumber evidence="2">2.7.13.3</ecNumber>
    </recommendedName>
</protein>
<keyword evidence="6" id="KW-0902">Two-component regulatory system</keyword>
<evidence type="ECO:0000256" key="6">
    <source>
        <dbReference type="ARBA" id="ARBA00023012"/>
    </source>
</evidence>
<dbReference type="PANTHER" id="PTHR43711">
    <property type="entry name" value="TWO-COMPONENT HISTIDINE KINASE"/>
    <property type="match status" value="1"/>
</dbReference>
<proteinExistence type="predicted"/>
<dbReference type="InterPro" id="IPR004358">
    <property type="entry name" value="Sig_transdc_His_kin-like_C"/>
</dbReference>
<evidence type="ECO:0000256" key="7">
    <source>
        <dbReference type="SAM" id="Coils"/>
    </source>
</evidence>
<keyword evidence="7" id="KW-0175">Coiled coil</keyword>
<evidence type="ECO:0000256" key="3">
    <source>
        <dbReference type="ARBA" id="ARBA00022553"/>
    </source>
</evidence>
<keyword evidence="4" id="KW-0808">Transferase</keyword>
<evidence type="ECO:0000256" key="2">
    <source>
        <dbReference type="ARBA" id="ARBA00012438"/>
    </source>
</evidence>